<protein>
    <submittedName>
        <fullName evidence="1">Uncharacterized protein</fullName>
    </submittedName>
</protein>
<evidence type="ECO:0000313" key="1">
    <source>
        <dbReference type="EMBL" id="SFJ70784.1"/>
    </source>
</evidence>
<organism evidence="1 2">
    <name type="scientific">Planctomicrobium piriforme</name>
    <dbReference type="NCBI Taxonomy" id="1576369"/>
    <lineage>
        <taxon>Bacteria</taxon>
        <taxon>Pseudomonadati</taxon>
        <taxon>Planctomycetota</taxon>
        <taxon>Planctomycetia</taxon>
        <taxon>Planctomycetales</taxon>
        <taxon>Planctomycetaceae</taxon>
        <taxon>Planctomicrobium</taxon>
    </lineage>
</organism>
<sequence>MELDELGKCDWSEAAADAWFVRAKIRGDQVGKNKCGKGCKVVDIVHSQGTPLGIHLAAANRSEVKLIESPCWMNVETLQNRDAIKSAIGSSWGGPT</sequence>
<dbReference type="AlphaFoldDB" id="A0A1I3THS5"/>
<gene>
    <name evidence="1" type="ORF">SAMN05421753_1317</name>
</gene>
<evidence type="ECO:0000313" key="2">
    <source>
        <dbReference type="Proteomes" id="UP000199518"/>
    </source>
</evidence>
<dbReference type="Proteomes" id="UP000199518">
    <property type="component" value="Unassembled WGS sequence"/>
</dbReference>
<dbReference type="RefSeq" id="WP_092057273.1">
    <property type="nucleotide sequence ID" value="NZ_FOQD01000031.1"/>
</dbReference>
<dbReference type="EMBL" id="FOQD01000031">
    <property type="protein sequence ID" value="SFJ70784.1"/>
    <property type="molecule type" value="Genomic_DNA"/>
</dbReference>
<accession>A0A1I3THS5</accession>
<name>A0A1I3THS5_9PLAN</name>
<keyword evidence="2" id="KW-1185">Reference proteome</keyword>
<reference evidence="2" key="1">
    <citation type="submission" date="2016-10" db="EMBL/GenBank/DDBJ databases">
        <authorList>
            <person name="Varghese N."/>
            <person name="Submissions S."/>
        </authorList>
    </citation>
    <scope>NUCLEOTIDE SEQUENCE [LARGE SCALE GENOMIC DNA]</scope>
    <source>
        <strain evidence="2">DSM 26348</strain>
    </source>
</reference>
<proteinExistence type="predicted"/>